<organism evidence="1 2">
    <name type="scientific">Linum tenue</name>
    <dbReference type="NCBI Taxonomy" id="586396"/>
    <lineage>
        <taxon>Eukaryota</taxon>
        <taxon>Viridiplantae</taxon>
        <taxon>Streptophyta</taxon>
        <taxon>Embryophyta</taxon>
        <taxon>Tracheophyta</taxon>
        <taxon>Spermatophyta</taxon>
        <taxon>Magnoliopsida</taxon>
        <taxon>eudicotyledons</taxon>
        <taxon>Gunneridae</taxon>
        <taxon>Pentapetalae</taxon>
        <taxon>rosids</taxon>
        <taxon>fabids</taxon>
        <taxon>Malpighiales</taxon>
        <taxon>Linaceae</taxon>
        <taxon>Linum</taxon>
    </lineage>
</organism>
<name>A0AAV0KWH6_9ROSI</name>
<accession>A0AAV0KWH6</accession>
<evidence type="ECO:0000313" key="2">
    <source>
        <dbReference type="Proteomes" id="UP001154282"/>
    </source>
</evidence>
<proteinExistence type="predicted"/>
<dbReference type="AlphaFoldDB" id="A0AAV0KWH6"/>
<sequence length="26" mass="2715">MPISAEETEERADLLQAEASVGAALL</sequence>
<protein>
    <submittedName>
        <fullName evidence="1">Uncharacterized protein</fullName>
    </submittedName>
</protein>
<reference evidence="1" key="1">
    <citation type="submission" date="2022-08" db="EMBL/GenBank/DDBJ databases">
        <authorList>
            <person name="Gutierrez-Valencia J."/>
        </authorList>
    </citation>
    <scope>NUCLEOTIDE SEQUENCE</scope>
</reference>
<gene>
    <name evidence="1" type="ORF">LITE_LOCUS20839</name>
</gene>
<evidence type="ECO:0000313" key="1">
    <source>
        <dbReference type="EMBL" id="CAI0426552.1"/>
    </source>
</evidence>
<keyword evidence="2" id="KW-1185">Reference proteome</keyword>
<comment type="caution">
    <text evidence="1">The sequence shown here is derived from an EMBL/GenBank/DDBJ whole genome shotgun (WGS) entry which is preliminary data.</text>
</comment>
<dbReference type="EMBL" id="CAMGYJ010000005">
    <property type="protein sequence ID" value="CAI0426552.1"/>
    <property type="molecule type" value="Genomic_DNA"/>
</dbReference>
<dbReference type="Proteomes" id="UP001154282">
    <property type="component" value="Unassembled WGS sequence"/>
</dbReference>